<dbReference type="Pfam" id="PF10005">
    <property type="entry name" value="Zn_ribbon_DZR_6"/>
    <property type="match status" value="1"/>
</dbReference>
<dbReference type="EMBL" id="JBHTLP010000008">
    <property type="protein sequence ID" value="MFD1142253.1"/>
    <property type="molecule type" value="Genomic_DNA"/>
</dbReference>
<name>A0ABW3Q427_9BACT</name>
<protein>
    <submittedName>
        <fullName evidence="2">Zinc-binding metallopeptidase</fullName>
    </submittedName>
</protein>
<keyword evidence="3" id="KW-1185">Reference proteome</keyword>
<dbReference type="InterPro" id="IPR011201">
    <property type="entry name" value="Zinc-ribbon_6_bact"/>
</dbReference>
<proteinExistence type="predicted"/>
<dbReference type="Pfam" id="PF15887">
    <property type="entry name" value="Peptidase_Mx"/>
    <property type="match status" value="1"/>
</dbReference>
<dbReference type="RefSeq" id="WP_265992751.1">
    <property type="nucleotide sequence ID" value="NZ_CP110973.1"/>
</dbReference>
<organism evidence="2 3">
    <name type="scientific">Larkinella insperata</name>
    <dbReference type="NCBI Taxonomy" id="332158"/>
    <lineage>
        <taxon>Bacteria</taxon>
        <taxon>Pseudomonadati</taxon>
        <taxon>Bacteroidota</taxon>
        <taxon>Cytophagia</taxon>
        <taxon>Cytophagales</taxon>
        <taxon>Spirosomataceae</taxon>
        <taxon>Larkinella</taxon>
    </lineage>
</organism>
<evidence type="ECO:0000313" key="2">
    <source>
        <dbReference type="EMBL" id="MFD1142253.1"/>
    </source>
</evidence>
<comment type="caution">
    <text evidence="2">The sequence shown here is derived from an EMBL/GenBank/DDBJ whole genome shotgun (WGS) entry which is preliminary data.</text>
</comment>
<accession>A0ABW3Q427</accession>
<dbReference type="Proteomes" id="UP001597116">
    <property type="component" value="Unassembled WGS sequence"/>
</dbReference>
<dbReference type="Gene3D" id="3.40.390.70">
    <property type="match status" value="1"/>
</dbReference>
<sequence length="357" mass="41710">MKLFKCTHCGEPIYFENSRCPQCEYPLGFLARQLELLPLVANDAETFQIYGQDDTLYRYCANHQYGVCNWLVEDQSGRSRFCEACQLNRTVPNLSKPEYLLRWKGIETAKHRLIYALRRMKLPLMSKSVDPDNGLSFDFLADGTQRRVRTGHLRGLITINIVEADDIEREMTRQKMDEPYRTVLGHFRHEIGHYYWDRLIRNTARIDAYRDLFGDERQSYKDALKRHYREGPPAGWNLNYISAYATAHPWEDWAETWAHYLHILDTLETAHAFGLSVKFQSLVDSMSGVEIEKTDPYDPEDFKALMDLWGPLSFAMNNLNRSMGHADLYPFVIPPGVMEKLSFIHQVCYQTRRNGTD</sequence>
<feature type="domain" description="Zinc-ribbon" evidence="1">
    <location>
        <begin position="3"/>
        <end position="95"/>
    </location>
</feature>
<dbReference type="PIRSF" id="PIRSF012641">
    <property type="entry name" value="UCP012641"/>
    <property type="match status" value="1"/>
</dbReference>
<evidence type="ECO:0000313" key="3">
    <source>
        <dbReference type="Proteomes" id="UP001597116"/>
    </source>
</evidence>
<reference evidence="3" key="1">
    <citation type="journal article" date="2019" name="Int. J. Syst. Evol. Microbiol.">
        <title>The Global Catalogue of Microorganisms (GCM) 10K type strain sequencing project: providing services to taxonomists for standard genome sequencing and annotation.</title>
        <authorList>
            <consortium name="The Broad Institute Genomics Platform"/>
            <consortium name="The Broad Institute Genome Sequencing Center for Infectious Disease"/>
            <person name="Wu L."/>
            <person name="Ma J."/>
        </authorList>
    </citation>
    <scope>NUCLEOTIDE SEQUENCE [LARGE SCALE GENOMIC DNA]</scope>
    <source>
        <strain evidence="3">CCUG 55608</strain>
    </source>
</reference>
<gene>
    <name evidence="2" type="ORF">ACFQ4C_14095</name>
</gene>
<dbReference type="InterPro" id="IPR031321">
    <property type="entry name" value="UCP012641"/>
</dbReference>
<evidence type="ECO:0000259" key="1">
    <source>
        <dbReference type="Pfam" id="PF10005"/>
    </source>
</evidence>